<name>A0ACB8A068_9AGAM</name>
<protein>
    <submittedName>
        <fullName evidence="1">Uncharacterized protein</fullName>
    </submittedName>
</protein>
<accession>A0ACB8A068</accession>
<proteinExistence type="predicted"/>
<sequence length="342" mass="37597">MGTYNDWTDLFPLFSGFINDNIAIHEGEEDDMQSTVSSVVPPASPQPTPVFGMFSLQSDATPQDSLDATFFESTAFPADSTDSAYPTDIVLLSSDSVYFYVHRSVLQVASNHAFQLTTPPASDISRDHMTAVSESSMVLNIVLHTIYGRSCLGYSPSFEDLSAAVCALGDNGISPKEYISSATPLGIHILTYAPHRALDIYILAARYCLNDLAITASCHLLSCDLSSITDEMAVNMGPVYLRRLLTLHTERLDSLKRILMPPPHPHPATSTCKFGDQSKVVRAWILATAYLIWASRVDLSADDIRSVITPMEEQLQCPLCREILRSRQNTLVVQWASIKGTI</sequence>
<comment type="caution">
    <text evidence="1">The sequence shown here is derived from an EMBL/GenBank/DDBJ whole genome shotgun (WGS) entry which is preliminary data.</text>
</comment>
<gene>
    <name evidence="1" type="ORF">BJ138DRAFT_627546</name>
</gene>
<dbReference type="Proteomes" id="UP000790377">
    <property type="component" value="Unassembled WGS sequence"/>
</dbReference>
<evidence type="ECO:0000313" key="1">
    <source>
        <dbReference type="EMBL" id="KAH7906506.1"/>
    </source>
</evidence>
<organism evidence="1 2">
    <name type="scientific">Hygrophoropsis aurantiaca</name>
    <dbReference type="NCBI Taxonomy" id="72124"/>
    <lineage>
        <taxon>Eukaryota</taxon>
        <taxon>Fungi</taxon>
        <taxon>Dikarya</taxon>
        <taxon>Basidiomycota</taxon>
        <taxon>Agaricomycotina</taxon>
        <taxon>Agaricomycetes</taxon>
        <taxon>Agaricomycetidae</taxon>
        <taxon>Boletales</taxon>
        <taxon>Coniophorineae</taxon>
        <taxon>Hygrophoropsidaceae</taxon>
        <taxon>Hygrophoropsis</taxon>
    </lineage>
</organism>
<reference evidence="1" key="1">
    <citation type="journal article" date="2021" name="New Phytol.">
        <title>Evolutionary innovations through gain and loss of genes in the ectomycorrhizal Boletales.</title>
        <authorList>
            <person name="Wu G."/>
            <person name="Miyauchi S."/>
            <person name="Morin E."/>
            <person name="Kuo A."/>
            <person name="Drula E."/>
            <person name="Varga T."/>
            <person name="Kohler A."/>
            <person name="Feng B."/>
            <person name="Cao Y."/>
            <person name="Lipzen A."/>
            <person name="Daum C."/>
            <person name="Hundley H."/>
            <person name="Pangilinan J."/>
            <person name="Johnson J."/>
            <person name="Barry K."/>
            <person name="LaButti K."/>
            <person name="Ng V."/>
            <person name="Ahrendt S."/>
            <person name="Min B."/>
            <person name="Choi I.G."/>
            <person name="Park H."/>
            <person name="Plett J.M."/>
            <person name="Magnuson J."/>
            <person name="Spatafora J.W."/>
            <person name="Nagy L.G."/>
            <person name="Henrissat B."/>
            <person name="Grigoriev I.V."/>
            <person name="Yang Z.L."/>
            <person name="Xu J."/>
            <person name="Martin F.M."/>
        </authorList>
    </citation>
    <scope>NUCLEOTIDE SEQUENCE</scope>
    <source>
        <strain evidence="1">ATCC 28755</strain>
    </source>
</reference>
<keyword evidence="2" id="KW-1185">Reference proteome</keyword>
<evidence type="ECO:0000313" key="2">
    <source>
        <dbReference type="Proteomes" id="UP000790377"/>
    </source>
</evidence>
<dbReference type="EMBL" id="MU268010">
    <property type="protein sequence ID" value="KAH7906506.1"/>
    <property type="molecule type" value="Genomic_DNA"/>
</dbReference>